<feature type="domain" description="ABC transporter" evidence="5">
    <location>
        <begin position="5"/>
        <end position="231"/>
    </location>
</feature>
<dbReference type="GO" id="GO:0016887">
    <property type="term" value="F:ATP hydrolysis activity"/>
    <property type="evidence" value="ECO:0007669"/>
    <property type="project" value="InterPro"/>
</dbReference>
<dbReference type="Proteomes" id="UP000000417">
    <property type="component" value="Chromosome"/>
</dbReference>
<dbReference type="Pfam" id="PF00005">
    <property type="entry name" value="ABC_tran"/>
    <property type="match status" value="1"/>
</dbReference>
<evidence type="ECO:0000256" key="2">
    <source>
        <dbReference type="ARBA" id="ARBA00022448"/>
    </source>
</evidence>
<evidence type="ECO:0000313" key="7">
    <source>
        <dbReference type="Proteomes" id="UP000000417"/>
    </source>
</evidence>
<evidence type="ECO:0000313" key="6">
    <source>
        <dbReference type="EMBL" id="BAD39532.1"/>
    </source>
</evidence>
<dbReference type="PANTHER" id="PTHR42711:SF5">
    <property type="entry name" value="ABC TRANSPORTER ATP-BINDING PROTEIN NATA"/>
    <property type="match status" value="1"/>
</dbReference>
<dbReference type="InterPro" id="IPR027417">
    <property type="entry name" value="P-loop_NTPase"/>
</dbReference>
<dbReference type="EMBL" id="AP006840">
    <property type="protein sequence ID" value="BAD39532.1"/>
    <property type="molecule type" value="Genomic_DNA"/>
</dbReference>
<dbReference type="GO" id="GO:0005524">
    <property type="term" value="F:ATP binding"/>
    <property type="evidence" value="ECO:0007669"/>
    <property type="project" value="UniProtKB-KW"/>
</dbReference>
<reference evidence="6 7" key="1">
    <citation type="journal article" date="2004" name="Nucleic Acids Res.">
        <title>Genome sequence of Symbiobacterium thermophilum, an uncultivable bacterium that depends on microbial commensalism.</title>
        <authorList>
            <person name="Ueda K."/>
            <person name="Yamashita A."/>
            <person name="Ishikawa J."/>
            <person name="Shimada M."/>
            <person name="Watsuji T."/>
            <person name="Morimura K."/>
            <person name="Ikeda H."/>
            <person name="Hattori M."/>
            <person name="Beppu T."/>
        </authorList>
    </citation>
    <scope>NUCLEOTIDE SEQUENCE [LARGE SCALE GENOMIC DNA]</scope>
    <source>
        <strain evidence="7">T / IAM 14863</strain>
    </source>
</reference>
<dbReference type="OrthoDB" id="9809205at2"/>
<dbReference type="STRING" id="292459.STH547"/>
<dbReference type="AlphaFoldDB" id="Q67S11"/>
<sequence length="238" mass="26007">MRGVIELLHVTKRYGPVTALEDLTLEVHEGEIFGLLGPNGAGKTTTLRLVAGLARPTQGQVRVAGLDPWQRGEPVRRQMGVVLDGGLLYDSLTVRENLLLFAGLFGVREQAVRDAMVQMDIADLRDRLAGRLSKGQRQRVALARALLHGPRLLYLDEPTSGLDPLATDDLHRLIGNLRGQGITILLSSHDMAEVEALCDRVCILQRGRMIACGTPAELKARHGPSLTDAFIQLTRRGC</sequence>
<comment type="similarity">
    <text evidence="1">Belongs to the ABC transporter superfamily.</text>
</comment>
<keyword evidence="7" id="KW-1185">Reference proteome</keyword>
<dbReference type="CDD" id="cd03230">
    <property type="entry name" value="ABC_DR_subfamily_A"/>
    <property type="match status" value="1"/>
</dbReference>
<dbReference type="InterPro" id="IPR003439">
    <property type="entry name" value="ABC_transporter-like_ATP-bd"/>
</dbReference>
<protein>
    <submittedName>
        <fullName evidence="6">ABC transporter ATP-binding protein</fullName>
    </submittedName>
</protein>
<evidence type="ECO:0000256" key="1">
    <source>
        <dbReference type="ARBA" id="ARBA00005417"/>
    </source>
</evidence>
<dbReference type="eggNOG" id="COG1131">
    <property type="taxonomic scope" value="Bacteria"/>
</dbReference>
<dbReference type="SUPFAM" id="SSF52540">
    <property type="entry name" value="P-loop containing nucleoside triphosphate hydrolases"/>
    <property type="match status" value="1"/>
</dbReference>
<dbReference type="HOGENOM" id="CLU_000604_1_2_9"/>
<dbReference type="InterPro" id="IPR017871">
    <property type="entry name" value="ABC_transporter-like_CS"/>
</dbReference>
<keyword evidence="2" id="KW-0813">Transport</keyword>
<name>Q67S11_SYMTH</name>
<dbReference type="KEGG" id="sth:STH547"/>
<organism evidence="6 7">
    <name type="scientific">Symbiobacterium thermophilum (strain DSM 24528 / JCM 14929 / IAM 14863 / T)</name>
    <dbReference type="NCBI Taxonomy" id="292459"/>
    <lineage>
        <taxon>Bacteria</taxon>
        <taxon>Bacillati</taxon>
        <taxon>Bacillota</taxon>
        <taxon>Clostridia</taxon>
        <taxon>Eubacteriales</taxon>
        <taxon>Symbiobacteriaceae</taxon>
        <taxon>Symbiobacterium</taxon>
    </lineage>
</organism>
<keyword evidence="4 6" id="KW-0067">ATP-binding</keyword>
<dbReference type="PROSITE" id="PS50893">
    <property type="entry name" value="ABC_TRANSPORTER_2"/>
    <property type="match status" value="1"/>
</dbReference>
<evidence type="ECO:0000256" key="4">
    <source>
        <dbReference type="ARBA" id="ARBA00022840"/>
    </source>
</evidence>
<evidence type="ECO:0000256" key="3">
    <source>
        <dbReference type="ARBA" id="ARBA00022741"/>
    </source>
</evidence>
<dbReference type="SMART" id="SM00382">
    <property type="entry name" value="AAA"/>
    <property type="match status" value="1"/>
</dbReference>
<dbReference type="Gene3D" id="3.40.50.300">
    <property type="entry name" value="P-loop containing nucleotide triphosphate hydrolases"/>
    <property type="match status" value="1"/>
</dbReference>
<dbReference type="InterPro" id="IPR003593">
    <property type="entry name" value="AAA+_ATPase"/>
</dbReference>
<dbReference type="PANTHER" id="PTHR42711">
    <property type="entry name" value="ABC TRANSPORTER ATP-BINDING PROTEIN"/>
    <property type="match status" value="1"/>
</dbReference>
<accession>Q67S11</accession>
<proteinExistence type="inferred from homology"/>
<dbReference type="PROSITE" id="PS00211">
    <property type="entry name" value="ABC_TRANSPORTER_1"/>
    <property type="match status" value="1"/>
</dbReference>
<keyword evidence="3" id="KW-0547">Nucleotide-binding</keyword>
<gene>
    <name evidence="6" type="ordered locus">STH547</name>
</gene>
<evidence type="ECO:0000259" key="5">
    <source>
        <dbReference type="PROSITE" id="PS50893"/>
    </source>
</evidence>
<dbReference type="InterPro" id="IPR050763">
    <property type="entry name" value="ABC_transporter_ATP-binding"/>
</dbReference>